<feature type="transmembrane region" description="Helical" evidence="7">
    <location>
        <begin position="185"/>
        <end position="206"/>
    </location>
</feature>
<comment type="caution">
    <text evidence="8">The sequence shown here is derived from an EMBL/GenBank/DDBJ whole genome shotgun (WGS) entry which is preliminary data.</text>
</comment>
<feature type="transmembrane region" description="Helical" evidence="7">
    <location>
        <begin position="76"/>
        <end position="98"/>
    </location>
</feature>
<evidence type="ECO:0000313" key="8">
    <source>
        <dbReference type="EMBL" id="MBS2549309.1"/>
    </source>
</evidence>
<dbReference type="PANTHER" id="PTHR30213:SF0">
    <property type="entry name" value="UPF0761 MEMBRANE PROTEIN YIHY"/>
    <property type="match status" value="1"/>
</dbReference>
<proteinExistence type="predicted"/>
<evidence type="ECO:0000256" key="6">
    <source>
        <dbReference type="SAM" id="MobiDB-lite"/>
    </source>
</evidence>
<protein>
    <submittedName>
        <fullName evidence="8">YihY/virulence factor BrkB family protein</fullName>
    </submittedName>
</protein>
<accession>A0ABS5KTF3</accession>
<feature type="transmembrane region" description="Helical" evidence="7">
    <location>
        <begin position="294"/>
        <end position="322"/>
    </location>
</feature>
<keyword evidence="9" id="KW-1185">Reference proteome</keyword>
<evidence type="ECO:0000256" key="4">
    <source>
        <dbReference type="ARBA" id="ARBA00022989"/>
    </source>
</evidence>
<dbReference type="Proteomes" id="UP000730482">
    <property type="component" value="Unassembled WGS sequence"/>
</dbReference>
<feature type="transmembrane region" description="Helical" evidence="7">
    <location>
        <begin position="257"/>
        <end position="274"/>
    </location>
</feature>
<feature type="transmembrane region" description="Helical" evidence="7">
    <location>
        <begin position="226"/>
        <end position="245"/>
    </location>
</feature>
<dbReference type="InterPro" id="IPR017039">
    <property type="entry name" value="Virul_fac_BrkB"/>
</dbReference>
<dbReference type="EMBL" id="JAAFYZ010000069">
    <property type="protein sequence ID" value="MBS2549309.1"/>
    <property type="molecule type" value="Genomic_DNA"/>
</dbReference>
<comment type="subcellular location">
    <subcellularLocation>
        <location evidence="1">Cell membrane</location>
        <topology evidence="1">Multi-pass membrane protein</topology>
    </subcellularLocation>
</comment>
<keyword evidence="2" id="KW-1003">Cell membrane</keyword>
<dbReference type="PANTHER" id="PTHR30213">
    <property type="entry name" value="INNER MEMBRANE PROTEIN YHJD"/>
    <property type="match status" value="1"/>
</dbReference>
<organism evidence="8 9">
    <name type="scientific">Catenulispora pinistramenti</name>
    <dbReference type="NCBI Taxonomy" id="2705254"/>
    <lineage>
        <taxon>Bacteria</taxon>
        <taxon>Bacillati</taxon>
        <taxon>Actinomycetota</taxon>
        <taxon>Actinomycetes</taxon>
        <taxon>Catenulisporales</taxon>
        <taxon>Catenulisporaceae</taxon>
        <taxon>Catenulispora</taxon>
    </lineage>
</organism>
<evidence type="ECO:0000256" key="2">
    <source>
        <dbReference type="ARBA" id="ARBA00022475"/>
    </source>
</evidence>
<evidence type="ECO:0000313" key="9">
    <source>
        <dbReference type="Proteomes" id="UP000730482"/>
    </source>
</evidence>
<feature type="compositionally biased region" description="Basic and acidic residues" evidence="6">
    <location>
        <begin position="30"/>
        <end position="46"/>
    </location>
</feature>
<evidence type="ECO:0000256" key="3">
    <source>
        <dbReference type="ARBA" id="ARBA00022692"/>
    </source>
</evidence>
<evidence type="ECO:0000256" key="7">
    <source>
        <dbReference type="SAM" id="Phobius"/>
    </source>
</evidence>
<keyword evidence="4 7" id="KW-1133">Transmembrane helix</keyword>
<dbReference type="RefSeq" id="WP_212010873.1">
    <property type="nucleotide sequence ID" value="NZ_JAAFYZ010000069.1"/>
</dbReference>
<evidence type="ECO:0000256" key="1">
    <source>
        <dbReference type="ARBA" id="ARBA00004651"/>
    </source>
</evidence>
<sequence>MRPVLDLPAGSGSPAGSDAPPPEQPAGTGHAEHADHHEQQGPRERFGAQARNWWAVTKITFSICMRYRITGLAAEAAFFALLSLPPLVIGLAGTLGYLNGWIGTARINEIKHHIDGAAGTMLSGPGVQKLDGLLTSLLTNGHPELISIGFLLALWAGSRAMNVYVDTITIAYGLSGRRGIVRTRLLAFGMYLLGLLLGSVALPLLVIGPDLLVSAFPPVTDLIHALYWPLMLTVLVAFLNTLYHLAVPVRTPWSQDLPGTVLALLVWLGGSVLLRDYVSNTFSDTDPTNSLYGGLAAAVAILVWLYVTALAVLLGAALNAAVEQVWPSRRLWLARLALRQRVAAQRDADTPVPEGFVTDD</sequence>
<keyword evidence="5 7" id="KW-0472">Membrane</keyword>
<keyword evidence="3 7" id="KW-0812">Transmembrane</keyword>
<feature type="compositionally biased region" description="Low complexity" evidence="6">
    <location>
        <begin position="8"/>
        <end position="18"/>
    </location>
</feature>
<gene>
    <name evidence="8" type="ORF">KGQ19_20810</name>
</gene>
<reference evidence="8 9" key="1">
    <citation type="submission" date="2020-02" db="EMBL/GenBank/DDBJ databases">
        <title>Acidophilic actinobacteria isolated from forest soil.</title>
        <authorList>
            <person name="Golinska P."/>
        </authorList>
    </citation>
    <scope>NUCLEOTIDE SEQUENCE [LARGE SCALE GENOMIC DNA]</scope>
    <source>
        <strain evidence="8 9">NL8</strain>
    </source>
</reference>
<name>A0ABS5KTF3_9ACTN</name>
<evidence type="ECO:0000256" key="5">
    <source>
        <dbReference type="ARBA" id="ARBA00023136"/>
    </source>
</evidence>
<feature type="region of interest" description="Disordered" evidence="6">
    <location>
        <begin position="1"/>
        <end position="46"/>
    </location>
</feature>
<dbReference type="Pfam" id="PF03631">
    <property type="entry name" value="Virul_fac_BrkB"/>
    <property type="match status" value="1"/>
</dbReference>